<dbReference type="InterPro" id="IPR054612">
    <property type="entry name" value="Phage_capsid-like_C"/>
</dbReference>
<organism evidence="4 5">
    <name type="scientific">Holzapfeliella saturejae</name>
    <dbReference type="NCBI Taxonomy" id="3082953"/>
    <lineage>
        <taxon>Bacteria</taxon>
        <taxon>Bacillati</taxon>
        <taxon>Bacillota</taxon>
        <taxon>Bacilli</taxon>
        <taxon>Lactobacillales</taxon>
        <taxon>Lactobacillaceae</taxon>
        <taxon>Holzapfeliella</taxon>
    </lineage>
</organism>
<keyword evidence="5" id="KW-1185">Reference proteome</keyword>
<dbReference type="NCBIfam" id="TIGR01554">
    <property type="entry name" value="major_cap_HK97"/>
    <property type="match status" value="1"/>
</dbReference>
<dbReference type="SUPFAM" id="SSF56563">
    <property type="entry name" value="Major capsid protein gp5"/>
    <property type="match status" value="1"/>
</dbReference>
<comment type="subcellular location">
    <subcellularLocation>
        <location evidence="1">Virion</location>
    </subcellularLocation>
</comment>
<evidence type="ECO:0000313" key="5">
    <source>
        <dbReference type="Proteomes" id="UP001377804"/>
    </source>
</evidence>
<dbReference type="Gene3D" id="3.30.2400.10">
    <property type="entry name" value="Major capsid protein gp5"/>
    <property type="match status" value="1"/>
</dbReference>
<evidence type="ECO:0000259" key="3">
    <source>
        <dbReference type="Pfam" id="PF05065"/>
    </source>
</evidence>
<comment type="caution">
    <text evidence="4">The sequence shown here is derived from an EMBL/GenBank/DDBJ whole genome shotgun (WGS) entry which is preliminary data.</text>
</comment>
<evidence type="ECO:0000256" key="2">
    <source>
        <dbReference type="SAM" id="MobiDB-lite"/>
    </source>
</evidence>
<name>A0ABU8SK22_9LACO</name>
<dbReference type="InterPro" id="IPR024455">
    <property type="entry name" value="Phage_capsid"/>
</dbReference>
<accession>A0ABU8SK22</accession>
<reference evidence="4 5" key="1">
    <citation type="submission" date="2023-10" db="EMBL/GenBank/DDBJ databases">
        <title>Holzapfeliella saturejae sp. nov. isolated from Satureja montana flowers.</title>
        <authorList>
            <person name="Alcantara C."/>
            <person name="Zuniga M."/>
            <person name="Landete J.M."/>
            <person name="Monedero V."/>
        </authorList>
    </citation>
    <scope>NUCLEOTIDE SEQUENCE [LARGE SCALE GENOMIC DNA]</scope>
    <source>
        <strain evidence="4 5">He02</strain>
    </source>
</reference>
<dbReference type="Pfam" id="PF05065">
    <property type="entry name" value="Phage_capsid"/>
    <property type="match status" value="1"/>
</dbReference>
<sequence length="420" mass="47140">MPSPIILNQRLNLKNKALEEKRSALKELKKSEKEIETRAAAVKTDEELDAISKESDELEAVKTSLRSEVTELESAVANLEEEVRNASGSTTQERKEEDTMSTTENFKEVRSGNEKEKQLRGLMKFIHSRGEDKSGIKTDSENFGALIPKDIQYSLNPAVETSYDLSQYVNVENVPMSGGQYFVQKNATDRLYEKEELDTHPELDTQAYKTIKWNVTTRSGSIMYSFEAMQDVYQLENFLQKHVSQRVVNTKNAMIGQAIKKSEVKEVEDLDAIKDVIDDLDPAYPEVKIYLTKSAFNFLNKLKDKNGNYLLEKDPQAPSGKAVDGVPIVKISDNLLGKGAGFVGSLRSYTTLFDRAEVSLGWDTPQRFAKNIGVAIRSDIKVTDEDAGKMIQIKSIPNTGYTADYTVVDSKKDQDSTTKK</sequence>
<dbReference type="EMBL" id="JAWMWG010000006">
    <property type="protein sequence ID" value="MEJ6349007.1"/>
    <property type="molecule type" value="Genomic_DNA"/>
</dbReference>
<evidence type="ECO:0000256" key="1">
    <source>
        <dbReference type="ARBA" id="ARBA00004328"/>
    </source>
</evidence>
<protein>
    <submittedName>
        <fullName evidence="4">Phage major capsid protein</fullName>
    </submittedName>
</protein>
<dbReference type="RefSeq" id="WP_339970546.1">
    <property type="nucleotide sequence ID" value="NZ_JAWMWG010000006.1"/>
</dbReference>
<evidence type="ECO:0000313" key="4">
    <source>
        <dbReference type="EMBL" id="MEJ6349007.1"/>
    </source>
</evidence>
<dbReference type="Gene3D" id="3.30.2320.10">
    <property type="entry name" value="hypothetical protein PF0899 domain"/>
    <property type="match status" value="1"/>
</dbReference>
<feature type="domain" description="Phage capsid-like C-terminal" evidence="3">
    <location>
        <begin position="144"/>
        <end position="389"/>
    </location>
</feature>
<dbReference type="Proteomes" id="UP001377804">
    <property type="component" value="Unassembled WGS sequence"/>
</dbReference>
<feature type="region of interest" description="Disordered" evidence="2">
    <location>
        <begin position="82"/>
        <end position="113"/>
    </location>
</feature>
<proteinExistence type="predicted"/>
<gene>
    <name evidence="4" type="ORF">R4Y45_07210</name>
</gene>